<evidence type="ECO:0000256" key="3">
    <source>
        <dbReference type="ARBA" id="ARBA00022741"/>
    </source>
</evidence>
<keyword evidence="5 8" id="KW-1133">Transmembrane helix</keyword>
<evidence type="ECO:0000256" key="4">
    <source>
        <dbReference type="ARBA" id="ARBA00022840"/>
    </source>
</evidence>
<evidence type="ECO:0000256" key="5">
    <source>
        <dbReference type="ARBA" id="ARBA00022989"/>
    </source>
</evidence>
<dbReference type="GO" id="GO:0016020">
    <property type="term" value="C:membrane"/>
    <property type="evidence" value="ECO:0007669"/>
    <property type="project" value="UniProtKB-SubCell"/>
</dbReference>
<dbReference type="FunFam" id="3.40.50.300:FF:000218">
    <property type="entry name" value="Multidrug ABC transporter ATP-binding protein"/>
    <property type="match status" value="1"/>
</dbReference>
<feature type="compositionally biased region" description="Acidic residues" evidence="7">
    <location>
        <begin position="27"/>
        <end position="43"/>
    </location>
</feature>
<dbReference type="InterPro" id="IPR036640">
    <property type="entry name" value="ABC1_TM_sf"/>
</dbReference>
<dbReference type="RefSeq" id="XP_004031197.1">
    <property type="nucleotide sequence ID" value="XM_004031149.1"/>
</dbReference>
<evidence type="ECO:0000313" key="12">
    <source>
        <dbReference type="Proteomes" id="UP000008983"/>
    </source>
</evidence>
<evidence type="ECO:0000259" key="9">
    <source>
        <dbReference type="PROSITE" id="PS50893"/>
    </source>
</evidence>
<evidence type="ECO:0000313" key="11">
    <source>
        <dbReference type="EMBL" id="EGR29961.1"/>
    </source>
</evidence>
<dbReference type="AlphaFoldDB" id="G0QXT0"/>
<gene>
    <name evidence="11" type="ORF">IMG5_145100</name>
</gene>
<dbReference type="GO" id="GO:0015421">
    <property type="term" value="F:ABC-type oligopeptide transporter activity"/>
    <property type="evidence" value="ECO:0007669"/>
    <property type="project" value="TreeGrafter"/>
</dbReference>
<evidence type="ECO:0000256" key="1">
    <source>
        <dbReference type="ARBA" id="ARBA00004141"/>
    </source>
</evidence>
<dbReference type="Pfam" id="PF00664">
    <property type="entry name" value="ABC_membrane"/>
    <property type="match status" value="1"/>
</dbReference>
<dbReference type="eggNOG" id="KOG0058">
    <property type="taxonomic scope" value="Eukaryota"/>
</dbReference>
<feature type="region of interest" description="Disordered" evidence="7">
    <location>
        <begin position="158"/>
        <end position="182"/>
    </location>
</feature>
<dbReference type="PANTHER" id="PTHR43394">
    <property type="entry name" value="ATP-DEPENDENT PERMEASE MDL1, MITOCHONDRIAL"/>
    <property type="match status" value="1"/>
</dbReference>
<proteinExistence type="predicted"/>
<dbReference type="InterPro" id="IPR017871">
    <property type="entry name" value="ABC_transporter-like_CS"/>
</dbReference>
<comment type="subcellular location">
    <subcellularLocation>
        <location evidence="1">Membrane</location>
        <topology evidence="1">Multi-pass membrane protein</topology>
    </subcellularLocation>
</comment>
<dbReference type="EMBL" id="GL984088">
    <property type="protein sequence ID" value="EGR29961.1"/>
    <property type="molecule type" value="Genomic_DNA"/>
</dbReference>
<dbReference type="Gene3D" id="3.40.50.300">
    <property type="entry name" value="P-loop containing nucleotide triphosphate hydrolases"/>
    <property type="match status" value="1"/>
</dbReference>
<dbReference type="InterPro" id="IPR011527">
    <property type="entry name" value="ABC1_TM_dom"/>
</dbReference>
<evidence type="ECO:0000259" key="10">
    <source>
        <dbReference type="PROSITE" id="PS50929"/>
    </source>
</evidence>
<keyword evidence="3" id="KW-0547">Nucleotide-binding</keyword>
<feature type="compositionally biased region" description="Polar residues" evidence="7">
    <location>
        <begin position="47"/>
        <end position="58"/>
    </location>
</feature>
<dbReference type="InterPro" id="IPR027417">
    <property type="entry name" value="P-loop_NTPase"/>
</dbReference>
<feature type="compositionally biased region" description="Polar residues" evidence="7">
    <location>
        <begin position="239"/>
        <end position="256"/>
    </location>
</feature>
<keyword evidence="2 8" id="KW-0812">Transmembrane</keyword>
<dbReference type="GO" id="GO:0005524">
    <property type="term" value="F:ATP binding"/>
    <property type="evidence" value="ECO:0007669"/>
    <property type="project" value="UniProtKB-KW"/>
</dbReference>
<keyword evidence="4" id="KW-0067">ATP-binding</keyword>
<dbReference type="GO" id="GO:0016887">
    <property type="term" value="F:ATP hydrolysis activity"/>
    <property type="evidence" value="ECO:0007669"/>
    <property type="project" value="InterPro"/>
</dbReference>
<dbReference type="Gene3D" id="1.20.1560.10">
    <property type="entry name" value="ABC transporter type 1, transmembrane domain"/>
    <property type="match status" value="1"/>
</dbReference>
<dbReference type="GeneID" id="14906080"/>
<dbReference type="OMA" id="MLFRYTI"/>
<feature type="transmembrane region" description="Helical" evidence="8">
    <location>
        <begin position="303"/>
        <end position="324"/>
    </location>
</feature>
<feature type="compositionally biased region" description="Low complexity" evidence="7">
    <location>
        <begin position="263"/>
        <end position="273"/>
    </location>
</feature>
<evidence type="ECO:0000256" key="2">
    <source>
        <dbReference type="ARBA" id="ARBA00022692"/>
    </source>
</evidence>
<keyword evidence="12" id="KW-1185">Reference proteome</keyword>
<dbReference type="SUPFAM" id="SSF90123">
    <property type="entry name" value="ABC transporter transmembrane region"/>
    <property type="match status" value="1"/>
</dbReference>
<name>G0QXT0_ICHMU</name>
<sequence length="871" mass="99904">MKKEVKRKLKKKFLEDGVELPPISQIQEEEEEEEEQEDQEEEKDQINESPSQKKLHKNSISLNQKLTQISVQQLQLIEIEQIRERSKAIIQIQITTSDEEEEEDEEQEEIKKKLEEEKIAINTKLKHLNFKRQQIKSESSEQENEFKFFNYNDQETEVQDLSDGSEQQKKENLSQEVLSNESIDKDIETQDIFLDSIQVKEDEQKNNQQSLQQIFQNENNNNNESNINFTETAPLAKRISQSQQNKVPETSNQNIGLNEDDNNNNNNNNNNNIVKEKNIKKKKKFNWSNYIRLLWYLKKQYKLVLIGYFYVILQSITQIYIPSFSGKLLDATTHEFSMKNLNDIALYAILLYLLNSTSAFFRTCIFNVIGEKIVNELKNECFEKFILNDISFHDKQLSGELVSRLQIDIMSSKSAVSSNMSNGIRNIFICIGNSIMLFKISKSLFCIIILLIPIFLIISGVYGRYLRKITKHYQDQSAKVNANISECLQNIKTVKAFSSELKMIDKFKNILQDQYNLGFKKSKSNGLYSGAISFVTNIATLSVLWLGGYLVLTKNKLTSGELASVILYTNSLADSSASISSSFTKIVTASASMSRLFKMIDKQPKVKIQGGLQVDFQGKIQFKNVDFYYKFRKNQPVLNELCLEILPGERVAFVGQSGCGKSTIIKLLERFYDVKKGEILIDNINIKDIDIVYLRQKIGYVSQEPLLFQGSIEENITYGLRGAYTQQQLDQACKLGHCYDFIHNEKLFPQGFKTIVGESGSKLSGGQKQRIAISRALILQPRILIFDEATSALDAESEFQVQQAIEQLMKQKNDMTIIMIAHRLSTIVNCNKIVVLNKGKVAEIGTHKALLQKKGQYKQLFERQLSGLTIN</sequence>
<dbReference type="FunCoup" id="G0QXT0">
    <property type="interactions" value="218"/>
</dbReference>
<dbReference type="PANTHER" id="PTHR43394:SF1">
    <property type="entry name" value="ATP-BINDING CASSETTE SUB-FAMILY B MEMBER 10, MITOCHONDRIAL"/>
    <property type="match status" value="1"/>
</dbReference>
<dbReference type="SMART" id="SM00382">
    <property type="entry name" value="AAA"/>
    <property type="match status" value="1"/>
</dbReference>
<dbReference type="Pfam" id="PF00005">
    <property type="entry name" value="ABC_tran"/>
    <property type="match status" value="1"/>
</dbReference>
<evidence type="ECO:0000256" key="7">
    <source>
        <dbReference type="SAM" id="MobiDB-lite"/>
    </source>
</evidence>
<dbReference type="STRING" id="857967.G0QXT0"/>
<keyword evidence="6 8" id="KW-0472">Membrane</keyword>
<evidence type="ECO:0000256" key="6">
    <source>
        <dbReference type="ARBA" id="ARBA00023136"/>
    </source>
</evidence>
<dbReference type="PROSITE" id="PS50929">
    <property type="entry name" value="ABC_TM1F"/>
    <property type="match status" value="1"/>
</dbReference>
<feature type="transmembrane region" description="Helical" evidence="8">
    <location>
        <begin position="444"/>
        <end position="463"/>
    </location>
</feature>
<feature type="region of interest" description="Disordered" evidence="7">
    <location>
        <begin position="239"/>
        <end position="275"/>
    </location>
</feature>
<organism evidence="11 12">
    <name type="scientific">Ichthyophthirius multifiliis</name>
    <name type="common">White spot disease agent</name>
    <name type="synonym">Ich</name>
    <dbReference type="NCBI Taxonomy" id="5932"/>
    <lineage>
        <taxon>Eukaryota</taxon>
        <taxon>Sar</taxon>
        <taxon>Alveolata</taxon>
        <taxon>Ciliophora</taxon>
        <taxon>Intramacronucleata</taxon>
        <taxon>Oligohymenophorea</taxon>
        <taxon>Hymenostomatida</taxon>
        <taxon>Ophryoglenina</taxon>
        <taxon>Ichthyophthirius</taxon>
    </lineage>
</organism>
<dbReference type="CDD" id="cd18557">
    <property type="entry name" value="ABC_6TM_TAP_ABCB8_10_like"/>
    <property type="match status" value="1"/>
</dbReference>
<dbReference type="PROSITE" id="PS00211">
    <property type="entry name" value="ABC_TRANSPORTER_1"/>
    <property type="match status" value="1"/>
</dbReference>
<feature type="region of interest" description="Disordered" evidence="7">
    <location>
        <begin position="19"/>
        <end position="58"/>
    </location>
</feature>
<dbReference type="InParanoid" id="G0QXT0"/>
<reference evidence="11 12" key="1">
    <citation type="submission" date="2011-07" db="EMBL/GenBank/DDBJ databases">
        <authorList>
            <person name="Coyne R."/>
            <person name="Brami D."/>
            <person name="Johnson J."/>
            <person name="Hostetler J."/>
            <person name="Hannick L."/>
            <person name="Clark T."/>
            <person name="Cassidy-Hanley D."/>
            <person name="Inman J."/>
        </authorList>
    </citation>
    <scope>NUCLEOTIDE SEQUENCE [LARGE SCALE GENOMIC DNA]</scope>
    <source>
        <strain evidence="11 12">G5</strain>
    </source>
</reference>
<dbReference type="InterPro" id="IPR003439">
    <property type="entry name" value="ABC_transporter-like_ATP-bd"/>
</dbReference>
<dbReference type="SUPFAM" id="SSF52540">
    <property type="entry name" value="P-loop containing nucleoside triphosphate hydrolases"/>
    <property type="match status" value="1"/>
</dbReference>
<evidence type="ECO:0000256" key="8">
    <source>
        <dbReference type="SAM" id="Phobius"/>
    </source>
</evidence>
<accession>G0QXT0</accession>
<feature type="transmembrane region" description="Helical" evidence="8">
    <location>
        <begin position="344"/>
        <end position="369"/>
    </location>
</feature>
<protein>
    <submittedName>
        <fullName evidence="11">Uncharacterized protein</fullName>
    </submittedName>
</protein>
<dbReference type="OrthoDB" id="6500128at2759"/>
<dbReference type="Proteomes" id="UP000008983">
    <property type="component" value="Unassembled WGS sequence"/>
</dbReference>
<feature type="transmembrane region" description="Helical" evidence="8">
    <location>
        <begin position="527"/>
        <end position="552"/>
    </location>
</feature>
<feature type="domain" description="ABC transporter" evidence="9">
    <location>
        <begin position="620"/>
        <end position="863"/>
    </location>
</feature>
<feature type="domain" description="ABC transmembrane type-1" evidence="10">
    <location>
        <begin position="305"/>
        <end position="588"/>
    </location>
</feature>
<dbReference type="InterPro" id="IPR003593">
    <property type="entry name" value="AAA+_ATPase"/>
</dbReference>
<dbReference type="InterPro" id="IPR039421">
    <property type="entry name" value="Type_1_exporter"/>
</dbReference>
<dbReference type="PROSITE" id="PS50893">
    <property type="entry name" value="ABC_TRANSPORTER_2"/>
    <property type="match status" value="1"/>
</dbReference>